<dbReference type="HOGENOM" id="CLU_2590506_0_0_1"/>
<name>A0A0A2JVN3_PENEN</name>
<dbReference type="GeneID" id="27682144"/>
<proteinExistence type="predicted"/>
<dbReference type="AlphaFoldDB" id="A0A0A2JVN3"/>
<comment type="caution">
    <text evidence="1">The sequence shown here is derived from an EMBL/GenBank/DDBJ whole genome shotgun (WGS) entry which is preliminary data.</text>
</comment>
<accession>A0A0A2JVN3</accession>
<dbReference type="RefSeq" id="XP_016594000.1">
    <property type="nucleotide sequence ID" value="XM_016746724.1"/>
</dbReference>
<keyword evidence="2" id="KW-1185">Reference proteome</keyword>
<dbReference type="Proteomes" id="UP000030143">
    <property type="component" value="Unassembled WGS sequence"/>
</dbReference>
<dbReference type="VEuPathDB" id="FungiDB:PEXP_004350"/>
<dbReference type="OrthoDB" id="10480681at2759"/>
<dbReference type="EMBL" id="JQFZ01000311">
    <property type="protein sequence ID" value="KGO50988.1"/>
    <property type="molecule type" value="Genomic_DNA"/>
</dbReference>
<protein>
    <submittedName>
        <fullName evidence="1">Uncharacterized protein</fullName>
    </submittedName>
</protein>
<gene>
    <name evidence="1" type="ORF">PEX2_094540</name>
</gene>
<dbReference type="PhylomeDB" id="A0A0A2JVN3"/>
<reference evidence="1 2" key="1">
    <citation type="journal article" date="2015" name="Mol. Plant Microbe Interact.">
        <title>Genome, transcriptome, and functional analyses of Penicillium expansum provide new insights into secondary metabolism and pathogenicity.</title>
        <authorList>
            <person name="Ballester A.R."/>
            <person name="Marcet-Houben M."/>
            <person name="Levin E."/>
            <person name="Sela N."/>
            <person name="Selma-Lazaro C."/>
            <person name="Carmona L."/>
            <person name="Wisniewski M."/>
            <person name="Droby S."/>
            <person name="Gonzalez-Candelas L."/>
            <person name="Gabaldon T."/>
        </authorList>
    </citation>
    <scope>NUCLEOTIDE SEQUENCE [LARGE SCALE GENOMIC DNA]</scope>
    <source>
        <strain evidence="1 2">MD-8</strain>
    </source>
</reference>
<organism evidence="1 2">
    <name type="scientific">Penicillium expansum</name>
    <name type="common">Blue mold rot fungus</name>
    <dbReference type="NCBI Taxonomy" id="27334"/>
    <lineage>
        <taxon>Eukaryota</taxon>
        <taxon>Fungi</taxon>
        <taxon>Dikarya</taxon>
        <taxon>Ascomycota</taxon>
        <taxon>Pezizomycotina</taxon>
        <taxon>Eurotiomycetes</taxon>
        <taxon>Eurotiomycetidae</taxon>
        <taxon>Eurotiales</taxon>
        <taxon>Aspergillaceae</taxon>
        <taxon>Penicillium</taxon>
    </lineage>
</organism>
<evidence type="ECO:0000313" key="1">
    <source>
        <dbReference type="EMBL" id="KGO50988.1"/>
    </source>
</evidence>
<evidence type="ECO:0000313" key="2">
    <source>
        <dbReference type="Proteomes" id="UP000030143"/>
    </source>
</evidence>
<sequence>MSLFDISTLLCAYGITLYEIQKRNECSEIVRYVGIFRPAGTSKPNANNNLTFEQMHEPIYGYLSTRISPKTLDAGKTLKV</sequence>